<feature type="repeat" description="WD" evidence="9">
    <location>
        <begin position="334"/>
        <end position="375"/>
    </location>
</feature>
<feature type="domain" description="Sof1-like protein" evidence="11">
    <location>
        <begin position="367"/>
        <end position="444"/>
    </location>
</feature>
<name>A0A0A1UBX6_ENTIV</name>
<evidence type="ECO:0000313" key="12">
    <source>
        <dbReference type="EMBL" id="ELP89804.1"/>
    </source>
</evidence>
<protein>
    <recommendedName>
        <fullName evidence="3">DDB1- and CUL4-associated factor 13</fullName>
    </recommendedName>
    <alternativeName>
        <fullName evidence="8">WD repeat and SOF domain-containing protein 1</fullName>
    </alternativeName>
</protein>
<feature type="repeat" description="WD" evidence="9">
    <location>
        <begin position="67"/>
        <end position="109"/>
    </location>
</feature>
<evidence type="ECO:0000256" key="7">
    <source>
        <dbReference type="ARBA" id="ARBA00023274"/>
    </source>
</evidence>
<dbReference type="Proteomes" id="UP000014680">
    <property type="component" value="Unassembled WGS sequence"/>
</dbReference>
<evidence type="ECO:0000256" key="10">
    <source>
        <dbReference type="SAM" id="Coils"/>
    </source>
</evidence>
<gene>
    <name evidence="12" type="ORF">EIN_425360</name>
</gene>
<feature type="coiled-coil region" evidence="10">
    <location>
        <begin position="471"/>
        <end position="503"/>
    </location>
</feature>
<dbReference type="PRINTS" id="PR00320">
    <property type="entry name" value="GPROTEINBRPT"/>
</dbReference>
<proteinExistence type="inferred from homology"/>
<dbReference type="Pfam" id="PF04158">
    <property type="entry name" value="Sof1"/>
    <property type="match status" value="1"/>
</dbReference>
<dbReference type="VEuPathDB" id="AmoebaDB:EIN_425360"/>
<evidence type="ECO:0000256" key="9">
    <source>
        <dbReference type="PROSITE-ProRule" id="PRU00221"/>
    </source>
</evidence>
<reference evidence="12 13" key="1">
    <citation type="submission" date="2012-10" db="EMBL/GenBank/DDBJ databases">
        <authorList>
            <person name="Zafar N."/>
            <person name="Inman J."/>
            <person name="Hall N."/>
            <person name="Lorenzi H."/>
            <person name="Caler E."/>
        </authorList>
    </citation>
    <scope>NUCLEOTIDE SEQUENCE [LARGE SCALE GENOMIC DNA]</scope>
    <source>
        <strain evidence="12 13">IP1</strain>
    </source>
</reference>
<dbReference type="InterPro" id="IPR036322">
    <property type="entry name" value="WD40_repeat_dom_sf"/>
</dbReference>
<dbReference type="AlphaFoldDB" id="A0A0A1UBX6"/>
<dbReference type="InterPro" id="IPR019775">
    <property type="entry name" value="WD40_repeat_CS"/>
</dbReference>
<dbReference type="InterPro" id="IPR051733">
    <property type="entry name" value="WD_repeat_DCAF13/WDSOF1"/>
</dbReference>
<dbReference type="InterPro" id="IPR015943">
    <property type="entry name" value="WD40/YVTN_repeat-like_dom_sf"/>
</dbReference>
<keyword evidence="13" id="KW-1185">Reference proteome</keyword>
<dbReference type="KEGG" id="eiv:EIN_425360"/>
<comment type="subcellular location">
    <subcellularLocation>
        <location evidence="1">Nucleus</location>
        <location evidence="1">Nucleolus</location>
    </subcellularLocation>
</comment>
<dbReference type="Gene3D" id="2.130.10.10">
    <property type="entry name" value="YVTN repeat-like/Quinoprotein amine dehydrogenase"/>
    <property type="match status" value="2"/>
</dbReference>
<evidence type="ECO:0000256" key="4">
    <source>
        <dbReference type="ARBA" id="ARBA00022574"/>
    </source>
</evidence>
<evidence type="ECO:0000256" key="3">
    <source>
        <dbReference type="ARBA" id="ARBA00021762"/>
    </source>
</evidence>
<dbReference type="OMA" id="TWRFDSI"/>
<keyword evidence="4 9" id="KW-0853">WD repeat</keyword>
<evidence type="ECO:0000256" key="2">
    <source>
        <dbReference type="ARBA" id="ARBA00005649"/>
    </source>
</evidence>
<dbReference type="InterPro" id="IPR001680">
    <property type="entry name" value="WD40_rpt"/>
</dbReference>
<dbReference type="Pfam" id="PF00400">
    <property type="entry name" value="WD40"/>
    <property type="match status" value="4"/>
</dbReference>
<dbReference type="SMART" id="SM00320">
    <property type="entry name" value="WD40"/>
    <property type="match status" value="6"/>
</dbReference>
<dbReference type="GO" id="GO:0000462">
    <property type="term" value="P:maturation of SSU-rRNA from tricistronic rRNA transcript (SSU-rRNA, 5.8S rRNA, LSU-rRNA)"/>
    <property type="evidence" value="ECO:0007669"/>
    <property type="project" value="TreeGrafter"/>
</dbReference>
<dbReference type="GeneID" id="14888803"/>
<dbReference type="EMBL" id="KB206573">
    <property type="protein sequence ID" value="ELP89804.1"/>
    <property type="molecule type" value="Genomic_DNA"/>
</dbReference>
<feature type="repeat" description="WD" evidence="9">
    <location>
        <begin position="110"/>
        <end position="154"/>
    </location>
</feature>
<organism evidence="12 13">
    <name type="scientific">Entamoeba invadens IP1</name>
    <dbReference type="NCBI Taxonomy" id="370355"/>
    <lineage>
        <taxon>Eukaryota</taxon>
        <taxon>Amoebozoa</taxon>
        <taxon>Evosea</taxon>
        <taxon>Archamoebae</taxon>
        <taxon>Mastigamoebida</taxon>
        <taxon>Entamoebidae</taxon>
        <taxon>Entamoeba</taxon>
    </lineage>
</organism>
<dbReference type="PANTHER" id="PTHR22851">
    <property type="entry name" value="U3 SMALL NUCLEOLAR RNA U3 SNORNA ASSOCIATED PROTEIN"/>
    <property type="match status" value="1"/>
</dbReference>
<keyword evidence="10" id="KW-0175">Coiled coil</keyword>
<dbReference type="InterPro" id="IPR007287">
    <property type="entry name" value="Sof1"/>
</dbReference>
<comment type="similarity">
    <text evidence="2">Belongs to the WD repeat DCAF13/WDSOF1 family.</text>
</comment>
<feature type="repeat" description="WD" evidence="9">
    <location>
        <begin position="291"/>
        <end position="323"/>
    </location>
</feature>
<keyword evidence="5" id="KW-0677">Repeat</keyword>
<evidence type="ECO:0000256" key="6">
    <source>
        <dbReference type="ARBA" id="ARBA00023242"/>
    </source>
</evidence>
<sequence length="505" mass="57950">MSFDPNTFHLISRNSLTEFKELPSDLPFPQHSNNSVDHPFQQAREYKRALNAAKLDRLFSKPFIKALEGNPDGVTCLSRAGAEISYIVSGGYDGEVRVWNVGVNNCIYKMQAHDTIVTGVVVTSTRQSEQLIITSSSDSTAKIWPLSVATEISGSPAQVTRPLMTYNNQIPLQCVDYRRYSDSFCTGGNEGVDLWEFERDQPTQHFNITEGALKCKFSPTETNIIGITNVNRSIGFVDIRMSTPVTFNYSERRNNDLSWNPQKPYFFSTCSDDFNAYTYDMRYMKTPYRIHSGHVGPVLTIDYAPSGIEFCTGSYDKTVKIFDPERVIEKQCYYGERMQKVYNVCYSADAHYIFSASDDGNIRVWKAKANESTKLLGRDEVRAINYREALVKKYENLSEINKIIQRKKLPKENVVLRKSYLSSLDSKARGHYNKKIKTYEGIDEVNKENKMKKLKLDINSQFISDQVKQKMNEKNEEISAFQLVRKKLRAQEEKAKKKELDSRKK</sequence>
<dbReference type="RefSeq" id="XP_004256575.1">
    <property type="nucleotide sequence ID" value="XM_004256527.1"/>
</dbReference>
<dbReference type="PROSITE" id="PS50082">
    <property type="entry name" value="WD_REPEATS_2"/>
    <property type="match status" value="4"/>
</dbReference>
<accession>A0A0A1UBX6</accession>
<dbReference type="GO" id="GO:0032040">
    <property type="term" value="C:small-subunit processome"/>
    <property type="evidence" value="ECO:0007669"/>
    <property type="project" value="TreeGrafter"/>
</dbReference>
<dbReference type="SUPFAM" id="SSF50978">
    <property type="entry name" value="WD40 repeat-like"/>
    <property type="match status" value="1"/>
</dbReference>
<dbReference type="GO" id="GO:0016567">
    <property type="term" value="P:protein ubiquitination"/>
    <property type="evidence" value="ECO:0007669"/>
    <property type="project" value="UniProtKB-UniPathway"/>
</dbReference>
<evidence type="ECO:0000256" key="1">
    <source>
        <dbReference type="ARBA" id="ARBA00004604"/>
    </source>
</evidence>
<dbReference type="PANTHER" id="PTHR22851:SF0">
    <property type="entry name" value="DDB1- AND CUL4-ASSOCIATED FACTOR 13"/>
    <property type="match status" value="1"/>
</dbReference>
<dbReference type="OrthoDB" id="10249065at2759"/>
<evidence type="ECO:0000313" key="13">
    <source>
        <dbReference type="Proteomes" id="UP000014680"/>
    </source>
</evidence>
<keyword evidence="7" id="KW-0687">Ribonucleoprotein</keyword>
<dbReference type="PROSITE" id="PS50294">
    <property type="entry name" value="WD_REPEATS_REGION"/>
    <property type="match status" value="2"/>
</dbReference>
<dbReference type="InterPro" id="IPR020472">
    <property type="entry name" value="WD40_PAC1"/>
</dbReference>
<dbReference type="PROSITE" id="PS00678">
    <property type="entry name" value="WD_REPEATS_1"/>
    <property type="match status" value="1"/>
</dbReference>
<evidence type="ECO:0000259" key="11">
    <source>
        <dbReference type="Pfam" id="PF04158"/>
    </source>
</evidence>
<evidence type="ECO:0000256" key="5">
    <source>
        <dbReference type="ARBA" id="ARBA00022737"/>
    </source>
</evidence>
<keyword evidence="6" id="KW-0539">Nucleus</keyword>
<evidence type="ECO:0000256" key="8">
    <source>
        <dbReference type="ARBA" id="ARBA00032239"/>
    </source>
</evidence>
<dbReference type="UniPathway" id="UPA00143"/>